<comment type="cofactor">
    <cofactor evidence="1">
        <name>Fe cation</name>
        <dbReference type="ChEBI" id="CHEBI:24875"/>
    </cofactor>
</comment>
<reference evidence="8 9" key="1">
    <citation type="submission" date="2019-12" db="EMBL/GenBank/DDBJ databases">
        <title>Genomic-based taxomic classification of the family Erythrobacteraceae.</title>
        <authorList>
            <person name="Xu L."/>
        </authorList>
    </citation>
    <scope>NUCLEOTIDE SEQUENCE [LARGE SCALE GENOMIC DNA]</scope>
    <source>
        <strain evidence="8 9">KCTC 52763</strain>
    </source>
</reference>
<name>A0A844ZRR5_9SPHN</name>
<accession>A0A844ZRR5</accession>
<keyword evidence="3" id="KW-0479">Metal-binding</keyword>
<dbReference type="Pfam" id="PF00355">
    <property type="entry name" value="Rieske"/>
    <property type="match status" value="1"/>
</dbReference>
<dbReference type="InterPro" id="IPR036922">
    <property type="entry name" value="Rieske_2Fe-2S_sf"/>
</dbReference>
<dbReference type="EMBL" id="WTYX01000001">
    <property type="protein sequence ID" value="MXO90545.1"/>
    <property type="molecule type" value="Genomic_DNA"/>
</dbReference>
<dbReference type="AlphaFoldDB" id="A0A844ZRR5"/>
<proteinExistence type="predicted"/>
<dbReference type="Gene3D" id="3.90.380.10">
    <property type="entry name" value="Naphthalene 1,2-dioxygenase Alpha Subunit, Chain A, domain 1"/>
    <property type="match status" value="1"/>
</dbReference>
<dbReference type="Gene3D" id="2.102.10.10">
    <property type="entry name" value="Rieske [2Fe-2S] iron-sulphur domain"/>
    <property type="match status" value="1"/>
</dbReference>
<evidence type="ECO:0000256" key="5">
    <source>
        <dbReference type="ARBA" id="ARBA00023004"/>
    </source>
</evidence>
<dbReference type="InterPro" id="IPR015879">
    <property type="entry name" value="Ring_hydroxy_dOase_asu_C_dom"/>
</dbReference>
<evidence type="ECO:0000256" key="6">
    <source>
        <dbReference type="ARBA" id="ARBA00023014"/>
    </source>
</evidence>
<evidence type="ECO:0000259" key="7">
    <source>
        <dbReference type="PROSITE" id="PS51296"/>
    </source>
</evidence>
<evidence type="ECO:0000256" key="2">
    <source>
        <dbReference type="ARBA" id="ARBA00022714"/>
    </source>
</evidence>
<dbReference type="PRINTS" id="PR00090">
    <property type="entry name" value="RNGDIOXGNASE"/>
</dbReference>
<evidence type="ECO:0000256" key="1">
    <source>
        <dbReference type="ARBA" id="ARBA00001962"/>
    </source>
</evidence>
<dbReference type="GO" id="GO:0016491">
    <property type="term" value="F:oxidoreductase activity"/>
    <property type="evidence" value="ECO:0007669"/>
    <property type="project" value="UniProtKB-KW"/>
</dbReference>
<sequence length="386" mass="42840">MNETATIPHKLRPTQGQLALAEAIARDETREGSGITHVPASVYTDPDHWQREKSALFDRLPQVIAPSALLPEAGMAVPHDDTGRPLLITRDADGEIHVFLNVCRHRGTRLVEGEDVQCAKRLVCPYHAWTYKLDGKLLALPRPETFPGLNKADNSLIELPSCEAGGIIWFAPEEGADFTLARELGKDFAAFGLEDHFLFRRKTHQVAGNWKLIMDAFLESYHVTRLHANTIGPFFKDGITSGDMVGPHARSAVGRLEEMDGVDLTDMAAMRRVITFAYQLLPATIIIPSPDYVNVMVLMPDAHDHTVVEDFMLIPEEPATEKARDHWERSWKLLDGGVFASEDFRAAELGQQGLSTGAVPELTLGNLETGILRFHETVQQALREAN</sequence>
<dbReference type="GO" id="GO:0005506">
    <property type="term" value="F:iron ion binding"/>
    <property type="evidence" value="ECO:0007669"/>
    <property type="project" value="InterPro"/>
</dbReference>
<evidence type="ECO:0000313" key="8">
    <source>
        <dbReference type="EMBL" id="MXO90545.1"/>
    </source>
</evidence>
<comment type="caution">
    <text evidence="8">The sequence shown here is derived from an EMBL/GenBank/DDBJ whole genome shotgun (WGS) entry which is preliminary data.</text>
</comment>
<dbReference type="CDD" id="cd03469">
    <property type="entry name" value="Rieske_RO_Alpha_N"/>
    <property type="match status" value="1"/>
</dbReference>
<evidence type="ECO:0000256" key="4">
    <source>
        <dbReference type="ARBA" id="ARBA00023002"/>
    </source>
</evidence>
<feature type="domain" description="Rieske" evidence="7">
    <location>
        <begin position="61"/>
        <end position="170"/>
    </location>
</feature>
<organism evidence="8 9">
    <name type="scientific">Pontixanthobacter aquaemixtae</name>
    <dbReference type="NCBI Taxonomy" id="1958940"/>
    <lineage>
        <taxon>Bacteria</taxon>
        <taxon>Pseudomonadati</taxon>
        <taxon>Pseudomonadota</taxon>
        <taxon>Alphaproteobacteria</taxon>
        <taxon>Sphingomonadales</taxon>
        <taxon>Erythrobacteraceae</taxon>
        <taxon>Pontixanthobacter</taxon>
    </lineage>
</organism>
<gene>
    <name evidence="8" type="ORF">GRI41_06905</name>
</gene>
<dbReference type="PROSITE" id="PS51296">
    <property type="entry name" value="RIESKE"/>
    <property type="match status" value="1"/>
</dbReference>
<dbReference type="InterPro" id="IPR017941">
    <property type="entry name" value="Rieske_2Fe-2S"/>
</dbReference>
<dbReference type="PANTHER" id="PTHR43756">
    <property type="entry name" value="CHOLINE MONOOXYGENASE, CHLOROPLASTIC"/>
    <property type="match status" value="1"/>
</dbReference>
<keyword evidence="6" id="KW-0411">Iron-sulfur</keyword>
<dbReference type="OrthoDB" id="7456916at2"/>
<dbReference type="GO" id="GO:0051537">
    <property type="term" value="F:2 iron, 2 sulfur cluster binding"/>
    <property type="evidence" value="ECO:0007669"/>
    <property type="project" value="UniProtKB-KW"/>
</dbReference>
<dbReference type="SUPFAM" id="SSF55961">
    <property type="entry name" value="Bet v1-like"/>
    <property type="match status" value="1"/>
</dbReference>
<dbReference type="InterPro" id="IPR001663">
    <property type="entry name" value="Rng_hydr_dOase-A"/>
</dbReference>
<dbReference type="Pfam" id="PF00848">
    <property type="entry name" value="Ring_hydroxyl_A"/>
    <property type="match status" value="1"/>
</dbReference>
<dbReference type="SUPFAM" id="SSF50022">
    <property type="entry name" value="ISP domain"/>
    <property type="match status" value="1"/>
</dbReference>
<keyword evidence="2" id="KW-0001">2Fe-2S</keyword>
<keyword evidence="9" id="KW-1185">Reference proteome</keyword>
<dbReference type="Proteomes" id="UP000442714">
    <property type="component" value="Unassembled WGS sequence"/>
</dbReference>
<keyword evidence="4" id="KW-0560">Oxidoreductase</keyword>
<dbReference type="RefSeq" id="WP_160603990.1">
    <property type="nucleotide sequence ID" value="NZ_WTYX01000001.1"/>
</dbReference>
<evidence type="ECO:0000313" key="9">
    <source>
        <dbReference type="Proteomes" id="UP000442714"/>
    </source>
</evidence>
<evidence type="ECO:0000256" key="3">
    <source>
        <dbReference type="ARBA" id="ARBA00022723"/>
    </source>
</evidence>
<protein>
    <submittedName>
        <fullName evidence="8">Rieske 2Fe-2S domain-containing protein</fullName>
    </submittedName>
</protein>
<dbReference type="PANTHER" id="PTHR43756:SF5">
    <property type="entry name" value="CHOLINE MONOOXYGENASE, CHLOROPLASTIC"/>
    <property type="match status" value="1"/>
</dbReference>
<keyword evidence="5" id="KW-0408">Iron</keyword>